<dbReference type="RefSeq" id="WP_200392305.1">
    <property type="nucleotide sequence ID" value="NZ_JAENIO010000034.1"/>
</dbReference>
<protein>
    <submittedName>
        <fullName evidence="2">Uma2 family endonuclease</fullName>
    </submittedName>
</protein>
<dbReference type="AlphaFoldDB" id="A0A934VIA6"/>
<evidence type="ECO:0000313" key="3">
    <source>
        <dbReference type="Proteomes" id="UP000604083"/>
    </source>
</evidence>
<accession>A0A934VIA6</accession>
<keyword evidence="2" id="KW-0378">Hydrolase</keyword>
<dbReference type="GO" id="GO:0004519">
    <property type="term" value="F:endonuclease activity"/>
    <property type="evidence" value="ECO:0007669"/>
    <property type="project" value="UniProtKB-KW"/>
</dbReference>
<organism evidence="2 3">
    <name type="scientific">Roseibacillus ishigakijimensis</name>
    <dbReference type="NCBI Taxonomy" id="454146"/>
    <lineage>
        <taxon>Bacteria</taxon>
        <taxon>Pseudomonadati</taxon>
        <taxon>Verrucomicrobiota</taxon>
        <taxon>Verrucomicrobiia</taxon>
        <taxon>Verrucomicrobiales</taxon>
        <taxon>Verrucomicrobiaceae</taxon>
        <taxon>Roseibacillus</taxon>
    </lineage>
</organism>
<dbReference type="InterPro" id="IPR008538">
    <property type="entry name" value="Uma2"/>
</dbReference>
<evidence type="ECO:0000259" key="1">
    <source>
        <dbReference type="Pfam" id="PF05685"/>
    </source>
</evidence>
<evidence type="ECO:0000313" key="2">
    <source>
        <dbReference type="EMBL" id="MBK1834873.1"/>
    </source>
</evidence>
<proteinExistence type="predicted"/>
<sequence>MTPLEELLEPLRHSPELPQVVDALQRQLAEERQRRQEFYQEMTPEEKTEFIDGEVVLHSPAKNKHLEITGNIFTLLKTFVSLYQLGTVKAEKCLTVFPRNDYEPDVVFFGPEKTATLRDDTMRFPVPDLVVEVLSPSTEERDRGIKYADYAANSVAEYWIIDPEAGVLEQYLLQDGRYQLALKSGSGTLKSTVIPGLRFPLEAVFCEEDNLAALREMMKPVSSS</sequence>
<feature type="domain" description="Putative restriction endonuclease" evidence="1">
    <location>
        <begin position="39"/>
        <end position="201"/>
    </location>
</feature>
<dbReference type="CDD" id="cd06260">
    <property type="entry name" value="DUF820-like"/>
    <property type="match status" value="1"/>
</dbReference>
<keyword evidence="2" id="KW-0255">Endonuclease</keyword>
<name>A0A934VIA6_9BACT</name>
<dbReference type="EMBL" id="JAENIO010000034">
    <property type="protein sequence ID" value="MBK1834873.1"/>
    <property type="molecule type" value="Genomic_DNA"/>
</dbReference>
<gene>
    <name evidence="2" type="ORF">JIN78_12455</name>
</gene>
<reference evidence="2" key="1">
    <citation type="submission" date="2021-01" db="EMBL/GenBank/DDBJ databases">
        <title>Modified the classification status of verrucomicrobia.</title>
        <authorList>
            <person name="Feng X."/>
        </authorList>
    </citation>
    <scope>NUCLEOTIDE SEQUENCE</scope>
    <source>
        <strain evidence="2">KCTC 12986</strain>
    </source>
</reference>
<dbReference type="InterPro" id="IPR012296">
    <property type="entry name" value="Nuclease_put_TT1808"/>
</dbReference>
<dbReference type="PANTHER" id="PTHR34107">
    <property type="entry name" value="SLL0198 PROTEIN-RELATED"/>
    <property type="match status" value="1"/>
</dbReference>
<keyword evidence="3" id="KW-1185">Reference proteome</keyword>
<keyword evidence="2" id="KW-0540">Nuclease</keyword>
<dbReference type="InterPro" id="IPR011335">
    <property type="entry name" value="Restrct_endonuc-II-like"/>
</dbReference>
<dbReference type="SUPFAM" id="SSF52980">
    <property type="entry name" value="Restriction endonuclease-like"/>
    <property type="match status" value="1"/>
</dbReference>
<dbReference type="Proteomes" id="UP000604083">
    <property type="component" value="Unassembled WGS sequence"/>
</dbReference>
<dbReference type="PANTHER" id="PTHR34107:SF4">
    <property type="entry name" value="SLL1222 PROTEIN"/>
    <property type="match status" value="1"/>
</dbReference>
<dbReference type="Gene3D" id="3.90.1570.10">
    <property type="entry name" value="tt1808, chain A"/>
    <property type="match status" value="1"/>
</dbReference>
<comment type="caution">
    <text evidence="2">The sequence shown here is derived from an EMBL/GenBank/DDBJ whole genome shotgun (WGS) entry which is preliminary data.</text>
</comment>
<dbReference type="Pfam" id="PF05685">
    <property type="entry name" value="Uma2"/>
    <property type="match status" value="1"/>
</dbReference>